<evidence type="ECO:0000256" key="2">
    <source>
        <dbReference type="SAM" id="MobiDB-lite"/>
    </source>
</evidence>
<feature type="region of interest" description="Disordered" evidence="2">
    <location>
        <begin position="160"/>
        <end position="202"/>
    </location>
</feature>
<accession>M8BJR9</accession>
<organism evidence="3">
    <name type="scientific">Aegilops tauschii</name>
    <name type="common">Tausch's goatgrass</name>
    <name type="synonym">Aegilops squarrosa</name>
    <dbReference type="NCBI Taxonomy" id="37682"/>
    <lineage>
        <taxon>Eukaryota</taxon>
        <taxon>Viridiplantae</taxon>
        <taxon>Streptophyta</taxon>
        <taxon>Embryophyta</taxon>
        <taxon>Tracheophyta</taxon>
        <taxon>Spermatophyta</taxon>
        <taxon>Magnoliopsida</taxon>
        <taxon>Liliopsida</taxon>
        <taxon>Poales</taxon>
        <taxon>Poaceae</taxon>
        <taxon>BOP clade</taxon>
        <taxon>Pooideae</taxon>
        <taxon>Triticodae</taxon>
        <taxon>Triticeae</taxon>
        <taxon>Triticinae</taxon>
        <taxon>Aegilops</taxon>
    </lineage>
</organism>
<sequence>MWFESSTVSHKGHIPSPGPLRLSTSTPEGTLPLIHCHKNILILSGSLMAQTAVIASGAVDGALAWYEDLVEKRPEGSRCQDMLFEALSRHIGKLNRRVNQLRSELVQVEDAKGQGDEELYAKLDSAYSSEDEDVEDEDDEAYLRSFDNPIVRATVDENETAIADSESSYSNDDDSAEDNGDCDEDEVNGVEYSDYDDDEDCEPAVISAGDFQRNLYSGCSDGDRLPRRRG</sequence>
<proteinExistence type="predicted"/>
<feature type="coiled-coil region" evidence="1">
    <location>
        <begin position="84"/>
        <end position="111"/>
    </location>
</feature>
<protein>
    <submittedName>
        <fullName evidence="3">Uncharacterized protein</fullName>
    </submittedName>
</protein>
<evidence type="ECO:0000256" key="1">
    <source>
        <dbReference type="SAM" id="Coils"/>
    </source>
</evidence>
<dbReference type="EnsemblPlants" id="EMT22033">
    <property type="protein sequence ID" value="EMT22033"/>
    <property type="gene ID" value="F775_06939"/>
</dbReference>
<name>M8BJR9_AEGTA</name>
<evidence type="ECO:0000313" key="3">
    <source>
        <dbReference type="EnsemblPlants" id="EMT22033"/>
    </source>
</evidence>
<keyword evidence="1" id="KW-0175">Coiled coil</keyword>
<dbReference type="ExpressionAtlas" id="M8BJR9">
    <property type="expression patterns" value="baseline"/>
</dbReference>
<feature type="region of interest" description="Disordered" evidence="2">
    <location>
        <begin position="1"/>
        <end position="23"/>
    </location>
</feature>
<dbReference type="AlphaFoldDB" id="M8BJR9"/>
<reference evidence="3" key="1">
    <citation type="submission" date="2015-06" db="UniProtKB">
        <authorList>
            <consortium name="EnsemblPlants"/>
        </authorList>
    </citation>
    <scope>IDENTIFICATION</scope>
</reference>
<feature type="compositionally biased region" description="Acidic residues" evidence="2">
    <location>
        <begin position="171"/>
        <end position="202"/>
    </location>
</feature>